<comment type="subcellular location">
    <subcellularLocation>
        <location evidence="1">Membrane</location>
        <topology evidence="1">Multi-pass membrane protein</topology>
    </subcellularLocation>
</comment>
<dbReference type="InterPro" id="IPR036259">
    <property type="entry name" value="MFS_trans_sf"/>
</dbReference>
<feature type="transmembrane region" description="Helical" evidence="6">
    <location>
        <begin position="179"/>
        <end position="201"/>
    </location>
</feature>
<keyword evidence="5 6" id="KW-0472">Membrane</keyword>
<feature type="transmembrane region" description="Helical" evidence="6">
    <location>
        <begin position="325"/>
        <end position="345"/>
    </location>
</feature>
<dbReference type="PANTHER" id="PTHR43791:SF91">
    <property type="entry name" value="MAJOR FACILITATOR SUPERFAMILY (MFS) PROFILE DOMAIN-CONTAINING PROTEIN-RELATED"/>
    <property type="match status" value="1"/>
</dbReference>
<gene>
    <name evidence="8" type="ORF">SLS62_003895</name>
</gene>
<name>A0AAN9V403_9PEZI</name>
<feature type="transmembrane region" description="Helical" evidence="6">
    <location>
        <begin position="50"/>
        <end position="68"/>
    </location>
</feature>
<dbReference type="Gene3D" id="1.20.1250.20">
    <property type="entry name" value="MFS general substrate transporter like domains"/>
    <property type="match status" value="2"/>
</dbReference>
<feature type="transmembrane region" description="Helical" evidence="6">
    <location>
        <begin position="378"/>
        <end position="401"/>
    </location>
</feature>
<dbReference type="EMBL" id="JAKJXP020000023">
    <property type="protein sequence ID" value="KAK7754049.1"/>
    <property type="molecule type" value="Genomic_DNA"/>
</dbReference>
<keyword evidence="9" id="KW-1185">Reference proteome</keyword>
<dbReference type="InterPro" id="IPR011701">
    <property type="entry name" value="MFS"/>
</dbReference>
<feature type="transmembrane region" description="Helical" evidence="6">
    <location>
        <begin position="446"/>
        <end position="467"/>
    </location>
</feature>
<feature type="transmembrane region" description="Helical" evidence="6">
    <location>
        <begin position="144"/>
        <end position="167"/>
    </location>
</feature>
<evidence type="ECO:0000313" key="9">
    <source>
        <dbReference type="Proteomes" id="UP001320420"/>
    </source>
</evidence>
<feature type="transmembrane region" description="Helical" evidence="6">
    <location>
        <begin position="413"/>
        <end position="434"/>
    </location>
</feature>
<evidence type="ECO:0000256" key="3">
    <source>
        <dbReference type="ARBA" id="ARBA00022692"/>
    </source>
</evidence>
<protein>
    <recommendedName>
        <fullName evidence="7">Major facilitator superfamily (MFS) profile domain-containing protein</fullName>
    </recommendedName>
</protein>
<dbReference type="InterPro" id="IPR020846">
    <property type="entry name" value="MFS_dom"/>
</dbReference>
<dbReference type="FunFam" id="1.20.1250.20:FF:000057">
    <property type="entry name" value="MFS general substrate transporter"/>
    <property type="match status" value="1"/>
</dbReference>
<evidence type="ECO:0000256" key="1">
    <source>
        <dbReference type="ARBA" id="ARBA00004141"/>
    </source>
</evidence>
<dbReference type="AlphaFoldDB" id="A0AAN9V403"/>
<evidence type="ECO:0000256" key="4">
    <source>
        <dbReference type="ARBA" id="ARBA00022989"/>
    </source>
</evidence>
<feature type="transmembrane region" description="Helical" evidence="6">
    <location>
        <begin position="88"/>
        <end position="107"/>
    </location>
</feature>
<dbReference type="GO" id="GO:0022857">
    <property type="term" value="F:transmembrane transporter activity"/>
    <property type="evidence" value="ECO:0007669"/>
    <property type="project" value="InterPro"/>
</dbReference>
<evidence type="ECO:0000313" key="8">
    <source>
        <dbReference type="EMBL" id="KAK7754049.1"/>
    </source>
</evidence>
<dbReference type="GO" id="GO:0016020">
    <property type="term" value="C:membrane"/>
    <property type="evidence" value="ECO:0007669"/>
    <property type="project" value="UniProtKB-SubCell"/>
</dbReference>
<comment type="caution">
    <text evidence="8">The sequence shown here is derived from an EMBL/GenBank/DDBJ whole genome shotgun (WGS) entry which is preliminary data.</text>
</comment>
<feature type="transmembrane region" description="Helical" evidence="6">
    <location>
        <begin position="119"/>
        <end position="138"/>
    </location>
</feature>
<keyword evidence="2" id="KW-0813">Transport</keyword>
<dbReference type="PANTHER" id="PTHR43791">
    <property type="entry name" value="PERMEASE-RELATED"/>
    <property type="match status" value="1"/>
</dbReference>
<feature type="transmembrane region" description="Helical" evidence="6">
    <location>
        <begin position="352"/>
        <end position="372"/>
    </location>
</feature>
<evidence type="ECO:0000259" key="7">
    <source>
        <dbReference type="PROSITE" id="PS50850"/>
    </source>
</evidence>
<keyword evidence="3 6" id="KW-0812">Transmembrane</keyword>
<dbReference type="Proteomes" id="UP001320420">
    <property type="component" value="Unassembled WGS sequence"/>
</dbReference>
<evidence type="ECO:0000256" key="2">
    <source>
        <dbReference type="ARBA" id="ARBA00022448"/>
    </source>
</evidence>
<feature type="transmembrane region" description="Helical" evidence="6">
    <location>
        <begin position="213"/>
        <end position="237"/>
    </location>
</feature>
<dbReference type="Pfam" id="PF07690">
    <property type="entry name" value="MFS_1"/>
    <property type="match status" value="1"/>
</dbReference>
<dbReference type="FunFam" id="1.20.1250.20:FF:000068">
    <property type="entry name" value="MFS general substrate transporter"/>
    <property type="match status" value="1"/>
</dbReference>
<organism evidence="8 9">
    <name type="scientific">Diatrype stigma</name>
    <dbReference type="NCBI Taxonomy" id="117547"/>
    <lineage>
        <taxon>Eukaryota</taxon>
        <taxon>Fungi</taxon>
        <taxon>Dikarya</taxon>
        <taxon>Ascomycota</taxon>
        <taxon>Pezizomycotina</taxon>
        <taxon>Sordariomycetes</taxon>
        <taxon>Xylariomycetidae</taxon>
        <taxon>Xylariales</taxon>
        <taxon>Diatrypaceae</taxon>
        <taxon>Diatrype</taxon>
    </lineage>
</organism>
<keyword evidence="4 6" id="KW-1133">Transmembrane helix</keyword>
<sequence length="505" mass="55555">MVAESAPRSHLVAAAESKVDHSPYLIENGDLGGADMTPEEERRMVRKLDINIFPVVIALYILSFLDRVNIGNARLYGLEKDLGLQGNEYQLCVSMLFITYVLFELPTNLVLKLVQPKRFIPAVSVCWGLASLATGFVRTKGQLIALRLLLGAFEAGYFPAICFYLTFFYRRRELAVRVFFLFAASAVAGSCGGLLGYAVGLMDGAAAAGGLAAWRWLMIVEGLPTVVFGVLSGLVLANDPYDARYLTDREKSFTPLRQRLDGTSLGLEGDKHKVDWQQCFEAWRDWKVWALATAQIGVTVMLYGYSTFLPTIISALGYSGIQSNLLTIPCYACGAVVYLVVAYYSDRTGYRGYFTVGGCLTACAGYAIMLGTPGYGAGAQYAGCMIIASGLYVAVGIPISWMPNNLPSHFKRAAGQGTSMTLGNTAGIFASFIYRTQDKPEYKLGHGLSLAFVFCSACLFATTSFLLRRENRKRDRGERDHILEGKTEEEIARLGDYHPSYRYLY</sequence>
<evidence type="ECO:0000256" key="5">
    <source>
        <dbReference type="ARBA" id="ARBA00023136"/>
    </source>
</evidence>
<evidence type="ECO:0000256" key="6">
    <source>
        <dbReference type="SAM" id="Phobius"/>
    </source>
</evidence>
<accession>A0AAN9V403</accession>
<proteinExistence type="predicted"/>
<dbReference type="SUPFAM" id="SSF103473">
    <property type="entry name" value="MFS general substrate transporter"/>
    <property type="match status" value="1"/>
</dbReference>
<dbReference type="PROSITE" id="PS50850">
    <property type="entry name" value="MFS"/>
    <property type="match status" value="1"/>
</dbReference>
<reference evidence="8 9" key="1">
    <citation type="submission" date="2024-02" db="EMBL/GenBank/DDBJ databases">
        <title>De novo assembly and annotation of 12 fungi associated with fruit tree decline syndrome in Ontario, Canada.</title>
        <authorList>
            <person name="Sulman M."/>
            <person name="Ellouze W."/>
            <person name="Ilyukhin E."/>
        </authorList>
    </citation>
    <scope>NUCLEOTIDE SEQUENCE [LARGE SCALE GENOMIC DNA]</scope>
    <source>
        <strain evidence="8 9">M11/M66-122</strain>
    </source>
</reference>
<feature type="domain" description="Major facilitator superfamily (MFS) profile" evidence="7">
    <location>
        <begin position="52"/>
        <end position="474"/>
    </location>
</feature>